<dbReference type="RefSeq" id="XP_007410988.1">
    <property type="nucleotide sequence ID" value="XM_007410926.1"/>
</dbReference>
<dbReference type="Pfam" id="PF23562">
    <property type="entry name" value="AMP-binding_C_3"/>
    <property type="match status" value="1"/>
</dbReference>
<dbReference type="HOGENOM" id="CLU_002220_3_2_1"/>
<dbReference type="VEuPathDB" id="FungiDB:MELLADRAFT_116677"/>
<name>F4RP16_MELLP</name>
<feature type="domain" description="Carrier" evidence="3">
    <location>
        <begin position="621"/>
        <end position="702"/>
    </location>
</feature>
<dbReference type="SUPFAM" id="SSF56801">
    <property type="entry name" value="Acetyl-CoA synthetase-like"/>
    <property type="match status" value="1"/>
</dbReference>
<sequence>MTFTLDSASTWKDRHSKDKFPKFQKPDLDDPGLTPEKLVDFHVTHNPNYPFAILPASENHHAENDIITWNEIGNTVINIARDLSSAGSAPTDACPRPVVGIIAYSEPLVYFTVILALMRAGCIPFAISPRNSPAAITHLLQSSGCQSLYVEFNPQLLTQDVHNMSTGEKISREQMDEVLKLLPEFHLLKLLELPTAHSLFPRLFSQSAHQFDADVPQKLASISAPLRSPCEPIMILHSSGTTAFPKIIYLNPAVLQSWMKCPLYNSFCWEGELTAAMVLPAFHSMGFHFGSLINLSTGCISGHFRPELGPDGRCKPKVPNSFNILEAIRSLGCTVASFSPMMLTDYASDPSSVEALRNLKRVGIGGGPLSTEIGNHLIKGGVKLCMMYGATEVGPISALLSEHCLGENWEYFEMSPQLTTRLIPHENDLLELVILSSDKHRCASTVIETALSPQTYHTNDLICKHPTLPLYRVVGRVDDQIMLSNSEKTNPGPMEAIMSFNPAIKSALMFGRGKPQNGVILEPEESHAIDITNEEAMEAYIDLIWPSIAEANKFGPSHSRLTRELIMVIDPRITPLPRTPKGQISRYKALEMFKDQIEAIYTQDQKSSPSSLEEAFDASGAVISESVRECVKKIVNKHLNCDVNAEEDLFTQGCDSLHARQIRAQIVQLMNSGPNSLITVPHNIMYRYPSIAKLSDWIISILSHTPLLNPKSEELCESLKKMILKYSPKVSVRVEV</sequence>
<keyword evidence="2" id="KW-0597">Phosphoprotein</keyword>
<dbReference type="Gene3D" id="3.40.50.12780">
    <property type="entry name" value="N-terminal domain of ligase-like"/>
    <property type="match status" value="1"/>
</dbReference>
<evidence type="ECO:0000256" key="1">
    <source>
        <dbReference type="ARBA" id="ARBA00022450"/>
    </source>
</evidence>
<accession>F4RP16</accession>
<keyword evidence="1" id="KW-0596">Phosphopantetheine</keyword>
<dbReference type="STRING" id="747676.F4RP16"/>
<dbReference type="KEGG" id="mlr:MELLADRAFT_116677"/>
<dbReference type="GeneID" id="18925860"/>
<dbReference type="PROSITE" id="PS50075">
    <property type="entry name" value="CARRIER"/>
    <property type="match status" value="1"/>
</dbReference>
<dbReference type="InterPro" id="IPR036736">
    <property type="entry name" value="ACP-like_sf"/>
</dbReference>
<dbReference type="InParanoid" id="F4RP16"/>
<dbReference type="PANTHER" id="PTHR43439:SF2">
    <property type="entry name" value="ENZYME, PUTATIVE (JCVI)-RELATED"/>
    <property type="match status" value="1"/>
</dbReference>
<evidence type="ECO:0000259" key="3">
    <source>
        <dbReference type="PROSITE" id="PS50075"/>
    </source>
</evidence>
<evidence type="ECO:0000313" key="4">
    <source>
        <dbReference type="EMBL" id="EGG05932.1"/>
    </source>
</evidence>
<dbReference type="InterPro" id="IPR009081">
    <property type="entry name" value="PP-bd_ACP"/>
</dbReference>
<keyword evidence="5" id="KW-1185">Reference proteome</keyword>
<evidence type="ECO:0000313" key="5">
    <source>
        <dbReference type="Proteomes" id="UP000001072"/>
    </source>
</evidence>
<dbReference type="eggNOG" id="KOG1178">
    <property type="taxonomic scope" value="Eukaryota"/>
</dbReference>
<dbReference type="InterPro" id="IPR042099">
    <property type="entry name" value="ANL_N_sf"/>
</dbReference>
<evidence type="ECO:0000256" key="2">
    <source>
        <dbReference type="ARBA" id="ARBA00022553"/>
    </source>
</evidence>
<reference evidence="5" key="1">
    <citation type="journal article" date="2011" name="Proc. Natl. Acad. Sci. U.S.A.">
        <title>Obligate biotrophy features unraveled by the genomic analysis of rust fungi.</title>
        <authorList>
            <person name="Duplessis S."/>
            <person name="Cuomo C.A."/>
            <person name="Lin Y.-C."/>
            <person name="Aerts A."/>
            <person name="Tisserant E."/>
            <person name="Veneault-Fourrey C."/>
            <person name="Joly D.L."/>
            <person name="Hacquard S."/>
            <person name="Amselem J."/>
            <person name="Cantarel B.L."/>
            <person name="Chiu R."/>
            <person name="Coutinho P.M."/>
            <person name="Feau N."/>
            <person name="Field M."/>
            <person name="Frey P."/>
            <person name="Gelhaye E."/>
            <person name="Goldberg J."/>
            <person name="Grabherr M.G."/>
            <person name="Kodira C.D."/>
            <person name="Kohler A."/>
            <person name="Kuees U."/>
            <person name="Lindquist E.A."/>
            <person name="Lucas S.M."/>
            <person name="Mago R."/>
            <person name="Mauceli E."/>
            <person name="Morin E."/>
            <person name="Murat C."/>
            <person name="Pangilinan J.L."/>
            <person name="Park R."/>
            <person name="Pearson M."/>
            <person name="Quesneville H."/>
            <person name="Rouhier N."/>
            <person name="Sakthikumar S."/>
            <person name="Salamov A.A."/>
            <person name="Schmutz J."/>
            <person name="Selles B."/>
            <person name="Shapiro H."/>
            <person name="Tanguay P."/>
            <person name="Tuskan G.A."/>
            <person name="Henrissat B."/>
            <person name="Van de Peer Y."/>
            <person name="Rouze P."/>
            <person name="Ellis J.G."/>
            <person name="Dodds P.N."/>
            <person name="Schein J.E."/>
            <person name="Zhong S."/>
            <person name="Hamelin R.C."/>
            <person name="Grigoriev I.V."/>
            <person name="Szabo L.J."/>
            <person name="Martin F."/>
        </authorList>
    </citation>
    <scope>NUCLEOTIDE SEQUENCE [LARGE SCALE GENOMIC DNA]</scope>
    <source>
        <strain evidence="5">98AG31 / pathotype 3-4-7</strain>
    </source>
</reference>
<dbReference type="PANTHER" id="PTHR43439">
    <property type="entry name" value="PHENYLACETATE-COENZYME A LIGASE"/>
    <property type="match status" value="1"/>
</dbReference>
<dbReference type="EMBL" id="GL883111">
    <property type="protein sequence ID" value="EGG05932.1"/>
    <property type="molecule type" value="Genomic_DNA"/>
</dbReference>
<dbReference type="Proteomes" id="UP000001072">
    <property type="component" value="Unassembled WGS sequence"/>
</dbReference>
<proteinExistence type="predicted"/>
<organism evidence="5">
    <name type="scientific">Melampsora larici-populina (strain 98AG31 / pathotype 3-4-7)</name>
    <name type="common">Poplar leaf rust fungus</name>
    <dbReference type="NCBI Taxonomy" id="747676"/>
    <lineage>
        <taxon>Eukaryota</taxon>
        <taxon>Fungi</taxon>
        <taxon>Dikarya</taxon>
        <taxon>Basidiomycota</taxon>
        <taxon>Pucciniomycotina</taxon>
        <taxon>Pucciniomycetes</taxon>
        <taxon>Pucciniales</taxon>
        <taxon>Melampsoraceae</taxon>
        <taxon>Melampsora</taxon>
    </lineage>
</organism>
<dbReference type="AlphaFoldDB" id="F4RP16"/>
<dbReference type="Pfam" id="PF00501">
    <property type="entry name" value="AMP-binding"/>
    <property type="match status" value="1"/>
</dbReference>
<dbReference type="InterPro" id="IPR000873">
    <property type="entry name" value="AMP-dep_synth/lig_dom"/>
</dbReference>
<dbReference type="OrthoDB" id="429813at2759"/>
<gene>
    <name evidence="4" type="ORF">MELLADRAFT_116677</name>
</gene>
<dbReference type="InterPro" id="IPR051414">
    <property type="entry name" value="Adenylate-forming_Reductase"/>
</dbReference>
<dbReference type="SUPFAM" id="SSF47336">
    <property type="entry name" value="ACP-like"/>
    <property type="match status" value="1"/>
</dbReference>
<protein>
    <recommendedName>
        <fullName evidence="3">Carrier domain-containing protein</fullName>
    </recommendedName>
</protein>